<evidence type="ECO:0000256" key="9">
    <source>
        <dbReference type="HAMAP-Rule" id="MF_00147"/>
    </source>
</evidence>
<dbReference type="GO" id="GO:0004807">
    <property type="term" value="F:triose-phosphate isomerase activity"/>
    <property type="evidence" value="ECO:0007669"/>
    <property type="project" value="UniProtKB-UniRule"/>
</dbReference>
<dbReference type="UniPathway" id="UPA01066"/>
<organism evidence="11">
    <name type="scientific">Rhodopseudomonas palustris (strain ATCC BAA-98 / CGA009)</name>
    <dbReference type="NCBI Taxonomy" id="258594"/>
    <lineage>
        <taxon>Bacteria</taxon>
        <taxon>Pseudomonadati</taxon>
        <taxon>Pseudomonadota</taxon>
        <taxon>Alphaproteobacteria</taxon>
        <taxon>Hyphomicrobiales</taxon>
        <taxon>Nitrobacteraceae</taxon>
        <taxon>Rhodopseudomonas</taxon>
    </lineage>
</organism>
<comment type="pathway">
    <text evidence="3">Carbohydrate metabolism; erythritol degradation.</text>
</comment>
<dbReference type="Gene3D" id="3.20.20.70">
    <property type="entry name" value="Aldolase class I"/>
    <property type="match status" value="1"/>
</dbReference>
<proteinExistence type="inferred from homology"/>
<dbReference type="AlphaFoldDB" id="Q6N5T2"/>
<dbReference type="InterPro" id="IPR035990">
    <property type="entry name" value="TIM_sf"/>
</dbReference>
<dbReference type="HAMAP" id="MF_00147_B">
    <property type="entry name" value="TIM_B"/>
    <property type="match status" value="1"/>
</dbReference>
<dbReference type="FunFam" id="3.20.20.70:FF:000016">
    <property type="entry name" value="Triosephosphate isomerase"/>
    <property type="match status" value="1"/>
</dbReference>
<accession>Q6N5T2</accession>
<dbReference type="InterPro" id="IPR020861">
    <property type="entry name" value="Triosephosphate_isomerase_AS"/>
</dbReference>
<evidence type="ECO:0000256" key="10">
    <source>
        <dbReference type="RuleBase" id="RU363013"/>
    </source>
</evidence>
<dbReference type="PhylomeDB" id="Q6N5T2"/>
<evidence type="ECO:0000256" key="5">
    <source>
        <dbReference type="ARBA" id="ARBA00022432"/>
    </source>
</evidence>
<dbReference type="NCBIfam" id="TIGR00419">
    <property type="entry name" value="tim"/>
    <property type="match status" value="1"/>
</dbReference>
<dbReference type="InterPro" id="IPR000652">
    <property type="entry name" value="Triosephosphate_isomerase"/>
</dbReference>
<comment type="pathway">
    <text evidence="2 9 10">Carbohydrate degradation; glycolysis; D-glyceraldehyde 3-phosphate from glycerone phosphate: step 1/1.</text>
</comment>
<dbReference type="Pfam" id="PF00121">
    <property type="entry name" value="TIM"/>
    <property type="match status" value="1"/>
</dbReference>
<evidence type="ECO:0000313" key="11">
    <source>
        <dbReference type="EMBL" id="CAE28329.1"/>
    </source>
</evidence>
<dbReference type="SUPFAM" id="SSF51351">
    <property type="entry name" value="Triosephosphate isomerase (TIM)"/>
    <property type="match status" value="1"/>
</dbReference>
<feature type="binding site" evidence="9">
    <location>
        <begin position="261"/>
        <end position="262"/>
    </location>
    <ligand>
        <name>substrate</name>
    </ligand>
</feature>
<comment type="subunit">
    <text evidence="9 10">Homodimer.</text>
</comment>
<reference evidence="11" key="1">
    <citation type="journal article" date="2004" name="Nat. Biotechnol.">
        <title>Complete genome sequence of the metabolically versatile photosynthetic bacterium Rhodopseudomonas palustris.</title>
        <authorList>
            <person name="Larimer F.W."/>
            <person name="Chain P."/>
            <person name="Hauser L."/>
            <person name="Lamerdin J."/>
            <person name="Malfatti S."/>
            <person name="Do L."/>
            <person name="Land M.L."/>
            <person name="Pelletier D.A."/>
            <person name="Beatty J.T."/>
            <person name="Lang A.S."/>
            <person name="Tabita F.R."/>
            <person name="Gibson J.L."/>
            <person name="Hanson T.E."/>
            <person name="Bobst C."/>
            <person name="Torres J.L."/>
            <person name="Peres C."/>
            <person name="Harrison F.H."/>
            <person name="Gibson J."/>
            <person name="Harwood C.S."/>
        </authorList>
    </citation>
    <scope>NUCLEOTIDE SEQUENCE [LARGE SCALE GENOMIC DNA]</scope>
    <source>
        <strain evidence="11">CGA009</strain>
    </source>
</reference>
<feature type="active site" description="Electrophile" evidence="9">
    <location>
        <position position="125"/>
    </location>
</feature>
<name>Q6N5T2_RHOPA</name>
<feature type="active site" description="Proton acceptor" evidence="9">
    <location>
        <position position="195"/>
    </location>
</feature>
<feature type="binding site" evidence="9">
    <location>
        <position position="240"/>
    </location>
    <ligand>
        <name>substrate</name>
    </ligand>
</feature>
<dbReference type="GO" id="GO:0019563">
    <property type="term" value="P:glycerol catabolic process"/>
    <property type="evidence" value="ECO:0007669"/>
    <property type="project" value="TreeGrafter"/>
</dbReference>
<dbReference type="InterPro" id="IPR022896">
    <property type="entry name" value="TrioseP_Isoase_bac/euk"/>
</dbReference>
<dbReference type="GO" id="GO:0005829">
    <property type="term" value="C:cytosol"/>
    <property type="evidence" value="ECO:0007669"/>
    <property type="project" value="TreeGrafter"/>
</dbReference>
<evidence type="ECO:0000256" key="6">
    <source>
        <dbReference type="ARBA" id="ARBA00022490"/>
    </source>
</evidence>
<dbReference type="GO" id="GO:0006094">
    <property type="term" value="P:gluconeogenesis"/>
    <property type="evidence" value="ECO:0007669"/>
    <property type="project" value="UniProtKB-UniRule"/>
</dbReference>
<dbReference type="STRING" id="258594.RPA2888"/>
<keyword evidence="7 9" id="KW-0324">Glycolysis</keyword>
<keyword evidence="8 9" id="KW-0413">Isomerase</keyword>
<evidence type="ECO:0000256" key="4">
    <source>
        <dbReference type="ARBA" id="ARBA00007422"/>
    </source>
</evidence>
<gene>
    <name evidence="11" type="primary">cbbJ/tpi/tim</name>
    <name evidence="9" type="synonym">tpiA</name>
    <name evidence="11" type="ordered locus">RPA2888</name>
</gene>
<comment type="subcellular location">
    <subcellularLocation>
        <location evidence="9 10">Cytoplasm</location>
    </subcellularLocation>
</comment>
<comment type="catalytic activity">
    <reaction evidence="9 10">
        <text>D-glyceraldehyde 3-phosphate = dihydroxyacetone phosphate</text>
        <dbReference type="Rhea" id="RHEA:18585"/>
        <dbReference type="ChEBI" id="CHEBI:57642"/>
        <dbReference type="ChEBI" id="CHEBI:59776"/>
        <dbReference type="EC" id="5.3.1.1"/>
    </reaction>
</comment>
<feature type="binding site" evidence="9">
    <location>
        <position position="201"/>
    </location>
    <ligand>
        <name>substrate</name>
    </ligand>
</feature>
<evidence type="ECO:0000256" key="1">
    <source>
        <dbReference type="ARBA" id="ARBA00000148"/>
    </source>
</evidence>
<protein>
    <recommendedName>
        <fullName evidence="9 10">Triosephosphate isomerase</fullName>
        <shortName evidence="9">TIM</shortName>
        <shortName evidence="9">TPI</shortName>
        <ecNumber evidence="9 10">5.3.1.1</ecNumber>
    </recommendedName>
    <alternativeName>
        <fullName evidence="9">Triose-phosphate isomerase</fullName>
    </alternativeName>
</protein>
<dbReference type="PROSITE" id="PS00171">
    <property type="entry name" value="TIM_1"/>
    <property type="match status" value="1"/>
</dbReference>
<dbReference type="PANTHER" id="PTHR21139:SF42">
    <property type="entry name" value="TRIOSEPHOSPHATE ISOMERASE"/>
    <property type="match status" value="1"/>
</dbReference>
<dbReference type="eggNOG" id="COG0149">
    <property type="taxonomic scope" value="Bacteria"/>
</dbReference>
<evidence type="ECO:0000256" key="7">
    <source>
        <dbReference type="ARBA" id="ARBA00023152"/>
    </source>
</evidence>
<dbReference type="UniPathway" id="UPA00138"/>
<dbReference type="PROSITE" id="PS51440">
    <property type="entry name" value="TIM_2"/>
    <property type="match status" value="1"/>
</dbReference>
<dbReference type="HOGENOM" id="CLU_024251_2_1_5"/>
<dbReference type="EMBL" id="BX572602">
    <property type="protein sequence ID" value="CAE28329.1"/>
    <property type="molecule type" value="Genomic_DNA"/>
</dbReference>
<dbReference type="PANTHER" id="PTHR21139">
    <property type="entry name" value="TRIOSEPHOSPHATE ISOMERASE"/>
    <property type="match status" value="1"/>
</dbReference>
<sequence length="278" mass="28165">MSLAIGSASGTLQPFIARVLMPVPAVRPLIAGNWKMNGLKDSVAELDAMLKGAAELPQGIDLLVCPPATLVASFAARVAEAQAGKALPFSIGGQDCHANASGAHTGDIAAEMLADAGAAAIIVGHSERRADHAENDAIVRAKAQAVWRAGLVAIVCVGETQGERDAGHTLDVVAGMLAGSLPDGATAANLVVAYEPVWAIGTGRTPTAADVEEVHGFIRKTLSDRFGAAGETMRILYGGSVKPSNARELLAVPHVNGALIGGASLKASDFLAIAAGCP</sequence>
<dbReference type="GO" id="GO:0046166">
    <property type="term" value="P:glyceraldehyde-3-phosphate biosynthetic process"/>
    <property type="evidence" value="ECO:0007669"/>
    <property type="project" value="TreeGrafter"/>
</dbReference>
<dbReference type="InterPro" id="IPR013785">
    <property type="entry name" value="Aldolase_TIM"/>
</dbReference>
<feature type="binding site" evidence="9">
    <location>
        <begin position="33"/>
        <end position="35"/>
    </location>
    <ligand>
        <name>substrate</name>
    </ligand>
</feature>
<evidence type="ECO:0000256" key="3">
    <source>
        <dbReference type="ARBA" id="ARBA00004939"/>
    </source>
</evidence>
<comment type="catalytic activity">
    <reaction evidence="1">
        <text>L-erythrulose 1-phosphate = D-erythrulose 4-phosphate</text>
        <dbReference type="Rhea" id="RHEA:49588"/>
        <dbReference type="ChEBI" id="CHEBI:58002"/>
        <dbReference type="ChEBI" id="CHEBI:90796"/>
        <dbReference type="EC" id="5.3.1.33"/>
    </reaction>
</comment>
<evidence type="ECO:0000256" key="2">
    <source>
        <dbReference type="ARBA" id="ARBA00004680"/>
    </source>
</evidence>
<dbReference type="GO" id="GO:0006096">
    <property type="term" value="P:glycolytic process"/>
    <property type="evidence" value="ECO:0007669"/>
    <property type="project" value="UniProtKB-UniRule"/>
</dbReference>
<evidence type="ECO:0000256" key="8">
    <source>
        <dbReference type="ARBA" id="ARBA00023235"/>
    </source>
</evidence>
<dbReference type="CDD" id="cd00311">
    <property type="entry name" value="TIM"/>
    <property type="match status" value="1"/>
</dbReference>
<comment type="function">
    <text evidence="9">Involved in the gluconeogenesis. Catalyzes stereospecifically the conversion of dihydroxyacetone phosphate (DHAP) to D-glyceraldehyde-3-phosphate (G3P).</text>
</comment>
<keyword evidence="5 9" id="KW-0312">Gluconeogenesis</keyword>
<comment type="similarity">
    <text evidence="4 9 10">Belongs to the triosephosphate isomerase family.</text>
</comment>
<dbReference type="UniPathway" id="UPA00109">
    <property type="reaction ID" value="UER00189"/>
</dbReference>
<dbReference type="EC" id="5.3.1.1" evidence="9 10"/>
<keyword evidence="6 9" id="KW-0963">Cytoplasm</keyword>
<comment type="pathway">
    <text evidence="9 10">Carbohydrate biosynthesis; gluconeogenesis.</text>
</comment>